<dbReference type="AlphaFoldDB" id="A0A9Q1KGH6"/>
<dbReference type="Proteomes" id="UP001153076">
    <property type="component" value="Unassembled WGS sequence"/>
</dbReference>
<feature type="compositionally biased region" description="Polar residues" evidence="1">
    <location>
        <begin position="457"/>
        <end position="468"/>
    </location>
</feature>
<feature type="region of interest" description="Disordered" evidence="1">
    <location>
        <begin position="32"/>
        <end position="55"/>
    </location>
</feature>
<feature type="compositionally biased region" description="Polar residues" evidence="1">
    <location>
        <begin position="410"/>
        <end position="419"/>
    </location>
</feature>
<feature type="region of interest" description="Disordered" evidence="1">
    <location>
        <begin position="904"/>
        <end position="935"/>
    </location>
</feature>
<keyword evidence="3" id="KW-1185">Reference proteome</keyword>
<feature type="region of interest" description="Disordered" evidence="1">
    <location>
        <begin position="352"/>
        <end position="419"/>
    </location>
</feature>
<dbReference type="PANTHER" id="PTHR34282:SF2">
    <property type="entry name" value="DUF3741 DOMAIN-CONTAINING PROTEIN"/>
    <property type="match status" value="1"/>
</dbReference>
<dbReference type="PANTHER" id="PTHR34282">
    <property type="entry name" value="OS01G0228800 PROTEIN-RELATED"/>
    <property type="match status" value="1"/>
</dbReference>
<evidence type="ECO:0000313" key="3">
    <source>
        <dbReference type="Proteomes" id="UP001153076"/>
    </source>
</evidence>
<feature type="compositionally biased region" description="Basic and acidic residues" evidence="1">
    <location>
        <begin position="380"/>
        <end position="396"/>
    </location>
</feature>
<name>A0A9Q1KGH6_9CARY</name>
<sequence>MPQEKRKSISYRSFVICDDPRGVVECQAIRKSNVISPQKRGQPSNKFEGEKKQQKRSKSLAVLIEEEKKEVGIEGEFTRELEAPTPSFQQNNVINTCPNGKKGHQKNVAKDLFRGALDLQKSLAMLKGPEKGSFGRWEDGKPCFSSRKSLDEMKNLVRDSLLRQCVITNPVFEHHFDHGKQLGSPDVPSTSSSQSSMIYSSNFALSDFSSVSSSSSKGKLGKSSSLIFKLMGLESFPHIPLRHRESERIVNLSKPMYDIISSRATKPHFSTWLSLKQRSADEILEALKIKGLLKSSTVNELLPSLLPSEVLSSENELDDGKPPIVVMKPSSSPSLDLKEPIVPKVLGNSGLRTEEMLVKSRPRRRPSQETVRGDAPNLSEKSKEAEGGARFEEKGTPIKKLASSKAKASGNLNQKAQKMQENVLKVSEVVKVTPNRGKMEEKKVVKSSNELRYLDQTKLTPSRSQNQKDGMLVSKNQDISRKKTAAITVLDHKMQKTSKSSSQPEKKRQPRINGKNQTSKGCSKEIDAANEKKINATSQNDAALPTADRLIGKNFPSEKCTEACRVRVTECAIKEQISLSGPQEDVSLSASEDGSGLDPNDNQSSLINVTSTFISEHCNEDDLDENHSLLPEVTLVTTHENNGIAVDLNTLREPTTGQPQNCHPSLSQSPSPCLREVTDPETSRKFLVPWTKLKTLMLNSPSFVSQAEELFDLQVEPNSMLPASNEEDLDAAYTKLLLDCAKEVMEFRSLQISQACLPLPRSYKAHPRNTLSLDRFLAEMCNGIEDLKRYLSPATDMLFSDTLNLLIDRDLRFKSATWEVGWRNAFSQDEVEQVIGEIDKLVLEKDQGHKKEGVFRSVNKHHVVRHKLYRHCEEELENRVIMGDDKSTPMVMGNTSRERELLIPVGDSSVNDGNSVKPSSSASSSHHSGREVIVS</sequence>
<gene>
    <name evidence="2" type="ORF">Cgig2_018669</name>
</gene>
<dbReference type="EMBL" id="JAKOGI010000142">
    <property type="protein sequence ID" value="KAJ8442413.1"/>
    <property type="molecule type" value="Genomic_DNA"/>
</dbReference>
<evidence type="ECO:0000256" key="1">
    <source>
        <dbReference type="SAM" id="MobiDB-lite"/>
    </source>
</evidence>
<feature type="region of interest" description="Disordered" evidence="1">
    <location>
        <begin position="579"/>
        <end position="603"/>
    </location>
</feature>
<accession>A0A9Q1KGH6</accession>
<feature type="compositionally biased region" description="Low complexity" evidence="1">
    <location>
        <begin position="399"/>
        <end position="409"/>
    </location>
</feature>
<comment type="caution">
    <text evidence="2">The sequence shown here is derived from an EMBL/GenBank/DDBJ whole genome shotgun (WGS) entry which is preliminary data.</text>
</comment>
<feature type="compositionally biased region" description="Polar residues" evidence="1">
    <location>
        <begin position="33"/>
        <end position="45"/>
    </location>
</feature>
<evidence type="ECO:0000313" key="2">
    <source>
        <dbReference type="EMBL" id="KAJ8442413.1"/>
    </source>
</evidence>
<protein>
    <submittedName>
        <fullName evidence="2">Uncharacterized protein</fullName>
    </submittedName>
</protein>
<feature type="compositionally biased region" description="Polar residues" evidence="1">
    <location>
        <begin position="579"/>
        <end position="592"/>
    </location>
</feature>
<feature type="compositionally biased region" description="Polar residues" evidence="1">
    <location>
        <begin position="908"/>
        <end position="918"/>
    </location>
</feature>
<organism evidence="2 3">
    <name type="scientific">Carnegiea gigantea</name>
    <dbReference type="NCBI Taxonomy" id="171969"/>
    <lineage>
        <taxon>Eukaryota</taxon>
        <taxon>Viridiplantae</taxon>
        <taxon>Streptophyta</taxon>
        <taxon>Embryophyta</taxon>
        <taxon>Tracheophyta</taxon>
        <taxon>Spermatophyta</taxon>
        <taxon>Magnoliopsida</taxon>
        <taxon>eudicotyledons</taxon>
        <taxon>Gunneridae</taxon>
        <taxon>Pentapetalae</taxon>
        <taxon>Caryophyllales</taxon>
        <taxon>Cactineae</taxon>
        <taxon>Cactaceae</taxon>
        <taxon>Cactoideae</taxon>
        <taxon>Echinocereeae</taxon>
        <taxon>Carnegiea</taxon>
    </lineage>
</organism>
<dbReference type="OrthoDB" id="1079501at2759"/>
<proteinExistence type="predicted"/>
<feature type="region of interest" description="Disordered" evidence="1">
    <location>
        <begin position="452"/>
        <end position="522"/>
    </location>
</feature>
<reference evidence="2" key="1">
    <citation type="submission" date="2022-04" db="EMBL/GenBank/DDBJ databases">
        <title>Carnegiea gigantea Genome sequencing and assembly v2.</title>
        <authorList>
            <person name="Copetti D."/>
            <person name="Sanderson M.J."/>
            <person name="Burquez A."/>
            <person name="Wojciechowski M.F."/>
        </authorList>
    </citation>
    <scope>NUCLEOTIDE SEQUENCE</scope>
    <source>
        <strain evidence="2">SGP5-SGP5p</strain>
        <tissue evidence="2">Aerial part</tissue>
    </source>
</reference>